<dbReference type="GO" id="GO:0098552">
    <property type="term" value="C:side of membrane"/>
    <property type="evidence" value="ECO:0007669"/>
    <property type="project" value="UniProtKB-KW"/>
</dbReference>
<keyword evidence="9" id="KW-0349">Heme</keyword>
<dbReference type="STRING" id="1163406.A0A0L0MWQ9"/>
<keyword evidence="13" id="KW-1185">Reference proteome</keyword>
<evidence type="ECO:0000256" key="4">
    <source>
        <dbReference type="ARBA" id="ARBA00022525"/>
    </source>
</evidence>
<keyword evidence="9" id="KW-0408">Iron</keyword>
<evidence type="ECO:0000313" key="13">
    <source>
        <dbReference type="Proteomes" id="UP000036947"/>
    </source>
</evidence>
<evidence type="ECO:0000256" key="2">
    <source>
        <dbReference type="ARBA" id="ARBA00004613"/>
    </source>
</evidence>
<name>A0A0L0MWQ9_TOLOC</name>
<sequence length="138" mass="13902">MKPIALAAALFALAASAIDLATLQKEFPKCSLVCLVEGVHSNGCDIADFACQCSKLETIIKTVAPCLVKAGCDLENIIATARVVLNVCENDVPDNVTIQEASTTSAAAGAKHTSAATAVAQGGGWAGVAAMALAAVML</sequence>
<feature type="disulfide bond" evidence="9">
    <location>
        <begin position="44"/>
        <end position="51"/>
    </location>
</feature>
<dbReference type="OrthoDB" id="3767534at2759"/>
<evidence type="ECO:0000256" key="5">
    <source>
        <dbReference type="ARBA" id="ARBA00022622"/>
    </source>
</evidence>
<reference evidence="12 13" key="1">
    <citation type="journal article" date="2015" name="BMC Genomics">
        <title>The genome of the truffle-parasite Tolypocladium ophioglossoides and the evolution of antifungal peptaibiotics.</title>
        <authorList>
            <person name="Quandt C.A."/>
            <person name="Bushley K.E."/>
            <person name="Spatafora J.W."/>
        </authorList>
    </citation>
    <scope>NUCLEOTIDE SEQUENCE [LARGE SCALE GENOMIC DNA]</scope>
    <source>
        <strain evidence="12 13">CBS 100239</strain>
    </source>
</reference>
<keyword evidence="5" id="KW-0325">Glycoprotein</keyword>
<keyword evidence="6 10" id="KW-0732">Signal</keyword>
<keyword evidence="8" id="KW-0449">Lipoprotein</keyword>
<gene>
    <name evidence="12" type="ORF">TOPH_09027</name>
</gene>
<keyword evidence="9" id="KW-0479">Metal-binding</keyword>
<feature type="binding site" description="axial binding residue" evidence="9">
    <location>
        <position position="48"/>
    </location>
    <ligand>
        <name>heme</name>
        <dbReference type="ChEBI" id="CHEBI:30413"/>
    </ligand>
    <ligandPart>
        <name>Fe</name>
        <dbReference type="ChEBI" id="CHEBI:18248"/>
    </ligandPart>
</feature>
<keyword evidence="5" id="KW-0472">Membrane</keyword>
<keyword evidence="5" id="KW-0336">GPI-anchor</keyword>
<evidence type="ECO:0000259" key="11">
    <source>
        <dbReference type="PROSITE" id="PS52012"/>
    </source>
</evidence>
<keyword evidence="7 9" id="KW-1015">Disulfide bond</keyword>
<comment type="caution">
    <text evidence="12">The sequence shown here is derived from an EMBL/GenBank/DDBJ whole genome shotgun (WGS) entry which is preliminary data.</text>
</comment>
<feature type="domain" description="CFEM" evidence="11">
    <location>
        <begin position="1"/>
        <end position="114"/>
    </location>
</feature>
<feature type="chain" id="PRO_5005544447" description="CFEM domain-containing protein" evidence="10">
    <location>
        <begin position="18"/>
        <end position="138"/>
    </location>
</feature>
<evidence type="ECO:0000256" key="9">
    <source>
        <dbReference type="PROSITE-ProRule" id="PRU01356"/>
    </source>
</evidence>
<dbReference type="GO" id="GO:0005576">
    <property type="term" value="C:extracellular region"/>
    <property type="evidence" value="ECO:0007669"/>
    <property type="project" value="UniProtKB-SubCell"/>
</dbReference>
<comment type="similarity">
    <text evidence="3">Belongs to the RBT5 family.</text>
</comment>
<dbReference type="EMBL" id="LFRF01000060">
    <property type="protein sequence ID" value="KND86358.1"/>
    <property type="molecule type" value="Genomic_DNA"/>
</dbReference>
<comment type="caution">
    <text evidence="9">Lacks conserved residue(s) required for the propagation of feature annotation.</text>
</comment>
<organism evidence="12 13">
    <name type="scientific">Tolypocladium ophioglossoides (strain CBS 100239)</name>
    <name type="common">Snaketongue truffleclub</name>
    <name type="synonym">Elaphocordyceps ophioglossoides</name>
    <dbReference type="NCBI Taxonomy" id="1163406"/>
    <lineage>
        <taxon>Eukaryota</taxon>
        <taxon>Fungi</taxon>
        <taxon>Dikarya</taxon>
        <taxon>Ascomycota</taxon>
        <taxon>Pezizomycotina</taxon>
        <taxon>Sordariomycetes</taxon>
        <taxon>Hypocreomycetidae</taxon>
        <taxon>Hypocreales</taxon>
        <taxon>Ophiocordycipitaceae</taxon>
        <taxon>Tolypocladium</taxon>
    </lineage>
</organism>
<dbReference type="GO" id="GO:0046872">
    <property type="term" value="F:metal ion binding"/>
    <property type="evidence" value="ECO:0007669"/>
    <property type="project" value="UniProtKB-UniRule"/>
</dbReference>
<evidence type="ECO:0000256" key="6">
    <source>
        <dbReference type="ARBA" id="ARBA00022729"/>
    </source>
</evidence>
<accession>A0A0L0MWQ9</accession>
<proteinExistence type="inferred from homology"/>
<dbReference type="Pfam" id="PF05730">
    <property type="entry name" value="CFEM"/>
    <property type="match status" value="1"/>
</dbReference>
<evidence type="ECO:0000256" key="3">
    <source>
        <dbReference type="ARBA" id="ARBA00010031"/>
    </source>
</evidence>
<evidence type="ECO:0000313" key="12">
    <source>
        <dbReference type="EMBL" id="KND86358.1"/>
    </source>
</evidence>
<dbReference type="AlphaFoldDB" id="A0A0L0MWQ9"/>
<evidence type="ECO:0000256" key="7">
    <source>
        <dbReference type="ARBA" id="ARBA00023157"/>
    </source>
</evidence>
<protein>
    <recommendedName>
        <fullName evidence="11">CFEM domain-containing protein</fullName>
    </recommendedName>
</protein>
<comment type="subcellular location">
    <subcellularLocation>
        <location evidence="1">Membrane</location>
        <topology evidence="1">Lipid-anchor</topology>
        <topology evidence="1">GPI-anchor</topology>
    </subcellularLocation>
    <subcellularLocation>
        <location evidence="2">Secreted</location>
    </subcellularLocation>
</comment>
<evidence type="ECO:0000256" key="8">
    <source>
        <dbReference type="ARBA" id="ARBA00023288"/>
    </source>
</evidence>
<keyword evidence="4" id="KW-0964">Secreted</keyword>
<dbReference type="InterPro" id="IPR008427">
    <property type="entry name" value="Extracellular_membr_CFEM_dom"/>
</dbReference>
<evidence type="ECO:0000256" key="1">
    <source>
        <dbReference type="ARBA" id="ARBA00004589"/>
    </source>
</evidence>
<evidence type="ECO:0000256" key="10">
    <source>
        <dbReference type="SAM" id="SignalP"/>
    </source>
</evidence>
<feature type="signal peptide" evidence="10">
    <location>
        <begin position="1"/>
        <end position="17"/>
    </location>
</feature>
<dbReference type="Proteomes" id="UP000036947">
    <property type="component" value="Unassembled WGS sequence"/>
</dbReference>
<dbReference type="PROSITE" id="PS52012">
    <property type="entry name" value="CFEM"/>
    <property type="match status" value="1"/>
</dbReference>